<evidence type="ECO:0000313" key="1">
    <source>
        <dbReference type="EMBL" id="MPL79597.1"/>
    </source>
</evidence>
<sequence length="172" mass="20239">MIKGIDYTISFTALEIGEHNFDFKVDKSLFEKFENDDLLNSNVDLKVKLIKEERVLTFNFYFKGVINVLCDRCLEPLDFKIEGEKNLFVKFGEEYSEEESLDDDIIIIPNTEHEIDLSHYIYELILLQIPIKCSHPKGKCNSDMIERINNAEPQIEQEIDPRWAELKNIKFD</sequence>
<comment type="caution">
    <text evidence="1">The sequence shown here is derived from an EMBL/GenBank/DDBJ whole genome shotgun (WGS) entry which is preliminary data.</text>
</comment>
<evidence type="ECO:0008006" key="2">
    <source>
        <dbReference type="Google" id="ProtNLM"/>
    </source>
</evidence>
<protein>
    <recommendedName>
        <fullName evidence="2">DUF177 domain-containing protein</fullName>
    </recommendedName>
</protein>
<gene>
    <name evidence="1" type="ORF">SDC9_25481</name>
</gene>
<proteinExistence type="predicted"/>
<dbReference type="InterPro" id="IPR003772">
    <property type="entry name" value="YceD"/>
</dbReference>
<dbReference type="EMBL" id="VSSQ01000128">
    <property type="protein sequence ID" value="MPL79597.1"/>
    <property type="molecule type" value="Genomic_DNA"/>
</dbReference>
<dbReference type="Pfam" id="PF02620">
    <property type="entry name" value="YceD"/>
    <property type="match status" value="1"/>
</dbReference>
<name>A0A644UKQ9_9ZZZZ</name>
<organism evidence="1">
    <name type="scientific">bioreactor metagenome</name>
    <dbReference type="NCBI Taxonomy" id="1076179"/>
    <lineage>
        <taxon>unclassified sequences</taxon>
        <taxon>metagenomes</taxon>
        <taxon>ecological metagenomes</taxon>
    </lineage>
</organism>
<accession>A0A644UKQ9</accession>
<dbReference type="AlphaFoldDB" id="A0A644UKQ9"/>
<reference evidence="1" key="1">
    <citation type="submission" date="2019-08" db="EMBL/GenBank/DDBJ databases">
        <authorList>
            <person name="Kucharzyk K."/>
            <person name="Murdoch R.W."/>
            <person name="Higgins S."/>
            <person name="Loffler F."/>
        </authorList>
    </citation>
    <scope>NUCLEOTIDE SEQUENCE</scope>
</reference>